<evidence type="ECO:0000256" key="1">
    <source>
        <dbReference type="SAM" id="Phobius"/>
    </source>
</evidence>
<feature type="transmembrane region" description="Helical" evidence="1">
    <location>
        <begin position="66"/>
        <end position="91"/>
    </location>
</feature>
<accession>A0A1H0YTY0</accession>
<name>A0A1H0YTY0_9MICO</name>
<dbReference type="eggNOG" id="COG3402">
    <property type="taxonomic scope" value="Bacteria"/>
</dbReference>
<proteinExistence type="predicted"/>
<feature type="domain" description="YdbS-like PH" evidence="2">
    <location>
        <begin position="90"/>
        <end position="157"/>
    </location>
</feature>
<keyword evidence="1" id="KW-0472">Membrane</keyword>
<organism evidence="3 4">
    <name type="scientific">Leucobacter chromiiresistens</name>
    <dbReference type="NCBI Taxonomy" id="1079994"/>
    <lineage>
        <taxon>Bacteria</taxon>
        <taxon>Bacillati</taxon>
        <taxon>Actinomycetota</taxon>
        <taxon>Actinomycetes</taxon>
        <taxon>Micrococcales</taxon>
        <taxon>Microbacteriaceae</taxon>
        <taxon>Leucobacter</taxon>
    </lineage>
</organism>
<evidence type="ECO:0000313" key="3">
    <source>
        <dbReference type="EMBL" id="SDQ18580.1"/>
    </source>
</evidence>
<dbReference type="STRING" id="1079994.SAMN04488565_1187"/>
<evidence type="ECO:0000259" key="2">
    <source>
        <dbReference type="Pfam" id="PF03703"/>
    </source>
</evidence>
<dbReference type="Pfam" id="PF03703">
    <property type="entry name" value="bPH_2"/>
    <property type="match status" value="1"/>
</dbReference>
<feature type="transmembrane region" description="Helical" evidence="1">
    <location>
        <begin position="41"/>
        <end position="60"/>
    </location>
</feature>
<dbReference type="PANTHER" id="PTHR34473:SF2">
    <property type="entry name" value="UPF0699 TRANSMEMBRANE PROTEIN YDBT"/>
    <property type="match status" value="1"/>
</dbReference>
<gene>
    <name evidence="3" type="ORF">SAMN04488565_1187</name>
</gene>
<sequence length="198" mass="21982">MPSRNPQSLTSEVDSVLGPAPAEYGQPEVVVLRFRRHGRRLVLPVLVLVALAAAGGYWIGTFAEGWMNALAACGAIVLALLLGVFPLLRWLTWRTTVTSRRVIQRQGVFSRHRSEVSFVRTREVRTRRTLVQRLFGSGDLDLYVGAERTTIPDVPGVGVAADALQELVERNYAHATRVERRLAEQHPVSNVVFTDPMS</sequence>
<dbReference type="AlphaFoldDB" id="A0A1H0YTY0"/>
<dbReference type="InterPro" id="IPR005182">
    <property type="entry name" value="YdbS-like_PH"/>
</dbReference>
<dbReference type="Proteomes" id="UP000182690">
    <property type="component" value="Unassembled WGS sequence"/>
</dbReference>
<reference evidence="3 4" key="1">
    <citation type="submission" date="2016-10" db="EMBL/GenBank/DDBJ databases">
        <authorList>
            <person name="de Groot N.N."/>
        </authorList>
    </citation>
    <scope>NUCLEOTIDE SEQUENCE [LARGE SCALE GENOMIC DNA]</scope>
    <source>
        <strain evidence="3 4">DSM 22788</strain>
    </source>
</reference>
<protein>
    <submittedName>
        <fullName evidence="3">Membrane protein YdbS, contains bPH2 (Pleckstrin homology) domain</fullName>
    </submittedName>
</protein>
<evidence type="ECO:0000313" key="4">
    <source>
        <dbReference type="Proteomes" id="UP000182690"/>
    </source>
</evidence>
<dbReference type="EMBL" id="FNKB01000001">
    <property type="protein sequence ID" value="SDQ18580.1"/>
    <property type="molecule type" value="Genomic_DNA"/>
</dbReference>
<keyword evidence="1" id="KW-0812">Transmembrane</keyword>
<dbReference type="RefSeq" id="WP_010155001.1">
    <property type="nucleotide sequence ID" value="NZ_FNKB01000001.1"/>
</dbReference>
<keyword evidence="1" id="KW-1133">Transmembrane helix</keyword>
<dbReference type="PANTHER" id="PTHR34473">
    <property type="entry name" value="UPF0699 TRANSMEMBRANE PROTEIN YDBS"/>
    <property type="match status" value="1"/>
</dbReference>